<dbReference type="InterPro" id="IPR009571">
    <property type="entry name" value="SUR7/Rim9-like_fungi"/>
</dbReference>
<evidence type="ECO:0000313" key="2">
    <source>
        <dbReference type="EMBL" id="KAF2460103.1"/>
    </source>
</evidence>
<dbReference type="Proteomes" id="UP000799766">
    <property type="component" value="Unassembled WGS sequence"/>
</dbReference>
<keyword evidence="1" id="KW-0812">Transmembrane</keyword>
<proteinExistence type="predicted"/>
<dbReference type="AlphaFoldDB" id="A0A6A6P9G3"/>
<keyword evidence="1" id="KW-1133">Transmembrane helix</keyword>
<dbReference type="Pfam" id="PF06687">
    <property type="entry name" value="SUR7"/>
    <property type="match status" value="1"/>
</dbReference>
<evidence type="ECO:0000313" key="3">
    <source>
        <dbReference type="Proteomes" id="UP000799766"/>
    </source>
</evidence>
<gene>
    <name evidence="2" type="ORF">BDY21DRAFT_299713</name>
</gene>
<name>A0A6A6P9G3_9PEZI</name>
<dbReference type="PANTHER" id="PTHR28019">
    <property type="entry name" value="CELL MEMBRANE PROTEIN YLR413W-RELATED"/>
    <property type="match status" value="1"/>
</dbReference>
<dbReference type="GO" id="GO:0051285">
    <property type="term" value="C:cell cortex of cell tip"/>
    <property type="evidence" value="ECO:0007669"/>
    <property type="project" value="TreeGrafter"/>
</dbReference>
<reference evidence="2" key="1">
    <citation type="journal article" date="2020" name="Stud. Mycol.">
        <title>101 Dothideomycetes genomes: a test case for predicting lifestyles and emergence of pathogens.</title>
        <authorList>
            <person name="Haridas S."/>
            <person name="Albert R."/>
            <person name="Binder M."/>
            <person name="Bloem J."/>
            <person name="Labutti K."/>
            <person name="Salamov A."/>
            <person name="Andreopoulos B."/>
            <person name="Baker S."/>
            <person name="Barry K."/>
            <person name="Bills G."/>
            <person name="Bluhm B."/>
            <person name="Cannon C."/>
            <person name="Castanera R."/>
            <person name="Culley D."/>
            <person name="Daum C."/>
            <person name="Ezra D."/>
            <person name="Gonzalez J."/>
            <person name="Henrissat B."/>
            <person name="Kuo A."/>
            <person name="Liang C."/>
            <person name="Lipzen A."/>
            <person name="Lutzoni F."/>
            <person name="Magnuson J."/>
            <person name="Mondo S."/>
            <person name="Nolan M."/>
            <person name="Ohm R."/>
            <person name="Pangilinan J."/>
            <person name="Park H.-J."/>
            <person name="Ramirez L."/>
            <person name="Alfaro M."/>
            <person name="Sun H."/>
            <person name="Tritt A."/>
            <person name="Yoshinaga Y."/>
            <person name="Zwiers L.-H."/>
            <person name="Turgeon B."/>
            <person name="Goodwin S."/>
            <person name="Spatafora J."/>
            <person name="Crous P."/>
            <person name="Grigoriev I."/>
        </authorList>
    </citation>
    <scope>NUCLEOTIDE SEQUENCE</scope>
    <source>
        <strain evidence="2">ATCC 16933</strain>
    </source>
</reference>
<dbReference type="EMBL" id="MU001674">
    <property type="protein sequence ID" value="KAF2460103.1"/>
    <property type="molecule type" value="Genomic_DNA"/>
</dbReference>
<dbReference type="GO" id="GO:0031505">
    <property type="term" value="P:fungal-type cell wall organization"/>
    <property type="evidence" value="ECO:0007669"/>
    <property type="project" value="TreeGrafter"/>
</dbReference>
<dbReference type="OrthoDB" id="4159154at2759"/>
<feature type="transmembrane region" description="Helical" evidence="1">
    <location>
        <begin position="201"/>
        <end position="224"/>
    </location>
</feature>
<keyword evidence="3" id="KW-1185">Reference proteome</keyword>
<sequence length="331" mass="36822">MKPLAIFPILCTIAALVLAFLCLFAGHKKNFMEGYHIITINTSRFGNDIVEDALDLISKRADLATRLDNPFDDITDEISDDVDDLQDDLEDGLNDAANDAVDQAAEELGIEDWYSYHVMDYCWGSYVPTDTANETVSQSDIHKNVSDCSPRTAMFTFDPKEELEEQIYEATGENVDLDDFGWPDELDDGIRALRETMKAMFVLYCVAIGLIFFSFVFSLEGLFAHGRLSAVANVAIAFLAFLFIGVASAIATAISVKGSDVINEQGNVVNIEAHRGNKFLAITWVSTALMFLALVTWCVDFCLSHAKRRKGASGRYEKHPEMSEDRPSYQT</sequence>
<evidence type="ECO:0000256" key="1">
    <source>
        <dbReference type="SAM" id="Phobius"/>
    </source>
</evidence>
<feature type="transmembrane region" description="Helical" evidence="1">
    <location>
        <begin position="6"/>
        <end position="26"/>
    </location>
</feature>
<dbReference type="PANTHER" id="PTHR28019:SF7">
    <property type="entry name" value="SUR7 PROTEIN"/>
    <property type="match status" value="1"/>
</dbReference>
<organism evidence="2 3">
    <name type="scientific">Lineolata rhizophorae</name>
    <dbReference type="NCBI Taxonomy" id="578093"/>
    <lineage>
        <taxon>Eukaryota</taxon>
        <taxon>Fungi</taxon>
        <taxon>Dikarya</taxon>
        <taxon>Ascomycota</taxon>
        <taxon>Pezizomycotina</taxon>
        <taxon>Dothideomycetes</taxon>
        <taxon>Dothideomycetes incertae sedis</taxon>
        <taxon>Lineolatales</taxon>
        <taxon>Lineolataceae</taxon>
        <taxon>Lineolata</taxon>
    </lineage>
</organism>
<protein>
    <submittedName>
        <fullName evidence="2">Integral membrane protein-like protein</fullName>
    </submittedName>
</protein>
<feature type="transmembrane region" description="Helical" evidence="1">
    <location>
        <begin position="230"/>
        <end position="256"/>
    </location>
</feature>
<keyword evidence="1" id="KW-0472">Membrane</keyword>
<accession>A0A6A6P9G3</accession>
<dbReference type="InterPro" id="IPR052413">
    <property type="entry name" value="SUR7_domain"/>
</dbReference>
<dbReference type="GO" id="GO:0005886">
    <property type="term" value="C:plasma membrane"/>
    <property type="evidence" value="ECO:0007669"/>
    <property type="project" value="InterPro"/>
</dbReference>
<feature type="transmembrane region" description="Helical" evidence="1">
    <location>
        <begin position="277"/>
        <end position="297"/>
    </location>
</feature>